<reference evidence="1" key="1">
    <citation type="submission" date="2021-05" db="EMBL/GenBank/DDBJ databases">
        <title>A free-living protist that lacks canonical eukaryotic 1 DNA replication and segregation systems.</title>
        <authorList>
            <person name="Salas-Leiva D.E."/>
            <person name="Tromer E.C."/>
            <person name="Curtis B.A."/>
            <person name="Jerlstrom-Hultqvist J."/>
            <person name="Kolisko M."/>
            <person name="Yi Z."/>
            <person name="Salas-Leiva J.S."/>
            <person name="Gallot-Lavallee L."/>
            <person name="Kops G.J.P.L."/>
            <person name="Archibald J.M."/>
            <person name="Simpson A.G.B."/>
            <person name="Roger A.J."/>
        </authorList>
    </citation>
    <scope>NUCLEOTIDE SEQUENCE</scope>
    <source>
        <strain evidence="1">BICM</strain>
    </source>
</reference>
<name>A0A8J6E127_9EUKA</name>
<dbReference type="AlphaFoldDB" id="A0A8J6E127"/>
<accession>A0A8J6E127</accession>
<dbReference type="Gene3D" id="2.130.10.30">
    <property type="entry name" value="Regulator of chromosome condensation 1/beta-lactamase-inhibitor protein II"/>
    <property type="match status" value="1"/>
</dbReference>
<dbReference type="SUPFAM" id="SSF50985">
    <property type="entry name" value="RCC1/BLIP-II"/>
    <property type="match status" value="1"/>
</dbReference>
<organism evidence="1 2">
    <name type="scientific">Carpediemonas membranifera</name>
    <dbReference type="NCBI Taxonomy" id="201153"/>
    <lineage>
        <taxon>Eukaryota</taxon>
        <taxon>Metamonada</taxon>
        <taxon>Carpediemonas-like organisms</taxon>
        <taxon>Carpediemonas</taxon>
    </lineage>
</organism>
<dbReference type="InterPro" id="IPR009091">
    <property type="entry name" value="RCC1/BLIP-II"/>
</dbReference>
<proteinExistence type="predicted"/>
<dbReference type="Proteomes" id="UP000717585">
    <property type="component" value="Unassembled WGS sequence"/>
</dbReference>
<dbReference type="EMBL" id="JAHDYR010000030">
    <property type="protein sequence ID" value="KAG9392918.1"/>
    <property type="molecule type" value="Genomic_DNA"/>
</dbReference>
<gene>
    <name evidence="1" type="ORF">J8273_5730</name>
</gene>
<sequence>MALGYTQRPYSALAAGPVYSLSQSDSRSDLKMMVVQEAFQRLDAWIDASRAHLAAMCSSAPKSGRDVQRDAMIGLHSVISRNYADLPGDIPTLMREAFTREFGEEIPGADGNARQATAEEATSTLSTLDLHHRSAISFVNRIVAFLSQHPPLSMNVELAEGQELPAALHTLNQGTLWACLLVILNALTPEAKCLWFLCRKFFFTLNVAEKDGECLQRTWYDRCYHHRMYMGRLFMLDTRHHTTLTRARMPRALEVYSYGCTHIARTPKGLWGWGESHVGQLGFRSASYHFVDPTRHTFSACPKVAELEASLPHWEKHRMVTGVSRYEYQTFILTPAGTVIRQVISGSNRNGQLGLGHKTGMTGFVDLPFRVDQTIHSSAFNVFLSGRQLLFAGRVSHLITRSGLLRGFSSDEECLTPTPLRFSEKVQGFLRSRRHLIWVTEGQSHLCSEYFEPFVIPFKVTAFDNYGTFRDASGKWVKATRRSSVVCETPTHSDVYNVIHIDVDPWTPDAE</sequence>
<keyword evidence="2" id="KW-1185">Reference proteome</keyword>
<evidence type="ECO:0000313" key="2">
    <source>
        <dbReference type="Proteomes" id="UP000717585"/>
    </source>
</evidence>
<protein>
    <submittedName>
        <fullName evidence="1">Uncharacterized protein</fullName>
    </submittedName>
</protein>
<comment type="caution">
    <text evidence="1">The sequence shown here is derived from an EMBL/GenBank/DDBJ whole genome shotgun (WGS) entry which is preliminary data.</text>
</comment>
<evidence type="ECO:0000313" key="1">
    <source>
        <dbReference type="EMBL" id="KAG9392918.1"/>
    </source>
</evidence>